<keyword evidence="6 9" id="KW-1133">Transmembrane helix</keyword>
<evidence type="ECO:0000256" key="7">
    <source>
        <dbReference type="ARBA" id="ARBA00023010"/>
    </source>
</evidence>
<dbReference type="Proteomes" id="UP000264141">
    <property type="component" value="Unassembled WGS sequence"/>
</dbReference>
<dbReference type="PANTHER" id="PTHR42982">
    <property type="entry name" value="SEC-INDEPENDENT PROTEIN TRANSLOCASE PROTEIN TATA"/>
    <property type="match status" value="1"/>
</dbReference>
<evidence type="ECO:0000256" key="1">
    <source>
        <dbReference type="ARBA" id="ARBA00004162"/>
    </source>
</evidence>
<comment type="similarity">
    <text evidence="9">Belongs to the TatA/E family.</text>
</comment>
<keyword evidence="5 9" id="KW-0653">Protein transport</keyword>
<name>A0A3D1JGL3_9CHLR</name>
<dbReference type="HAMAP" id="MF_00236">
    <property type="entry name" value="TatA_E"/>
    <property type="match status" value="1"/>
</dbReference>
<accession>A0A3D1JGL3</accession>
<evidence type="ECO:0000256" key="6">
    <source>
        <dbReference type="ARBA" id="ARBA00022989"/>
    </source>
</evidence>
<keyword evidence="8 9" id="KW-0472">Membrane</keyword>
<keyword evidence="3 9" id="KW-1003">Cell membrane</keyword>
<evidence type="ECO:0000256" key="5">
    <source>
        <dbReference type="ARBA" id="ARBA00022927"/>
    </source>
</evidence>
<sequence>MELGMPELLIILVLIILLFGVGRISKIGQELGNGIRAFREGLHGEEPVETEAQSQPVENPK</sequence>
<dbReference type="OrthoDB" id="9800908at2"/>
<dbReference type="Pfam" id="PF02416">
    <property type="entry name" value="TatA_B_E"/>
    <property type="match status" value="1"/>
</dbReference>
<keyword evidence="7 9" id="KW-0811">Translocation</keyword>
<evidence type="ECO:0000313" key="14">
    <source>
        <dbReference type="Proteomes" id="UP000264141"/>
    </source>
</evidence>
<evidence type="ECO:0000256" key="8">
    <source>
        <dbReference type="ARBA" id="ARBA00023136"/>
    </source>
</evidence>
<evidence type="ECO:0000313" key="11">
    <source>
        <dbReference type="EMBL" id="GAP08423.1"/>
    </source>
</evidence>
<protein>
    <recommendedName>
        <fullName evidence="9">Sec-independent protein translocase protein TatA</fullName>
    </recommendedName>
</protein>
<keyword evidence="13" id="KW-1185">Reference proteome</keyword>
<dbReference type="STRING" id="229919.GCA_001050195_03263"/>
<keyword evidence="4 9" id="KW-0812">Transmembrane</keyword>
<dbReference type="PANTHER" id="PTHR42982:SF1">
    <property type="entry name" value="SEC-INDEPENDENT PROTEIN TRANSLOCASE PROTEIN TATA"/>
    <property type="match status" value="1"/>
</dbReference>
<dbReference type="EMBL" id="DPBP01000025">
    <property type="protein sequence ID" value="HCE17365.1"/>
    <property type="molecule type" value="Genomic_DNA"/>
</dbReference>
<reference evidence="11" key="1">
    <citation type="journal article" date="2015" name="Genome Announc.">
        <title>Draft Genome Sequences of Anaerolinea thermolimosa IMO-1, Bellilinea caldifistulae GOMI-1, Leptolinea tardivitalis YMTK-2, Levilinea saccharolytica KIBI-1, Longilinea arvoryzae KOME-1, Previously Described as Members of the Class Anaerolineae (Chloroflexi).</title>
        <authorList>
            <person name="Matsuura N."/>
            <person name="Tourlousse M.D."/>
            <person name="Ohashi A."/>
            <person name="Hugenholtz P."/>
            <person name="Sekiguchi Y."/>
        </authorList>
    </citation>
    <scope>NUCLEOTIDE SEQUENCE</scope>
    <source>
        <strain evidence="11">IMO-1</strain>
    </source>
</reference>
<dbReference type="InterPro" id="IPR003369">
    <property type="entry name" value="TatA/B/E"/>
</dbReference>
<dbReference type="EMBL" id="DF967966">
    <property type="protein sequence ID" value="GAP08423.1"/>
    <property type="molecule type" value="Genomic_DNA"/>
</dbReference>
<comment type="function">
    <text evidence="9">Part of the twin-arginine translocation (Tat) system that transports large folded proteins containing a characteristic twin-arginine motif in their signal peptide across membranes. TatA could form the protein-conducting channel of the Tat system.</text>
</comment>
<comment type="subunit">
    <text evidence="9">Forms a complex with TatC.</text>
</comment>
<evidence type="ECO:0000256" key="2">
    <source>
        <dbReference type="ARBA" id="ARBA00022448"/>
    </source>
</evidence>
<evidence type="ECO:0000256" key="3">
    <source>
        <dbReference type="ARBA" id="ARBA00022475"/>
    </source>
</evidence>
<comment type="subcellular location">
    <subcellularLocation>
        <location evidence="1 9">Cell membrane</location>
        <topology evidence="1 9">Single-pass membrane protein</topology>
    </subcellularLocation>
</comment>
<evidence type="ECO:0000256" key="10">
    <source>
        <dbReference type="SAM" id="MobiDB-lite"/>
    </source>
</evidence>
<dbReference type="GO" id="GO:0008320">
    <property type="term" value="F:protein transmembrane transporter activity"/>
    <property type="evidence" value="ECO:0007669"/>
    <property type="project" value="UniProtKB-UniRule"/>
</dbReference>
<evidence type="ECO:0000256" key="4">
    <source>
        <dbReference type="ARBA" id="ARBA00022692"/>
    </source>
</evidence>
<dbReference type="GO" id="GO:0043953">
    <property type="term" value="P:protein transport by the Tat complex"/>
    <property type="evidence" value="ECO:0007669"/>
    <property type="project" value="UniProtKB-UniRule"/>
</dbReference>
<dbReference type="AlphaFoldDB" id="A0A3D1JGL3"/>
<dbReference type="Gene3D" id="1.20.5.3310">
    <property type="match status" value="1"/>
</dbReference>
<dbReference type="RefSeq" id="WP_062196012.1">
    <property type="nucleotide sequence ID" value="NZ_DF967966.1"/>
</dbReference>
<reference evidence="12 14" key="3">
    <citation type="journal article" date="2018" name="Nat. Biotechnol.">
        <title>A standardized bacterial taxonomy based on genome phylogeny substantially revises the tree of life.</title>
        <authorList>
            <person name="Parks D.H."/>
            <person name="Chuvochina M."/>
            <person name="Waite D.W."/>
            <person name="Rinke C."/>
            <person name="Skarshewski A."/>
            <person name="Chaumeil P.A."/>
            <person name="Hugenholtz P."/>
        </authorList>
    </citation>
    <scope>NUCLEOTIDE SEQUENCE [LARGE SCALE GENOMIC DNA]</scope>
    <source>
        <strain evidence="12">UBA8781</strain>
    </source>
</reference>
<proteinExistence type="inferred from homology"/>
<feature type="compositionally biased region" description="Polar residues" evidence="10">
    <location>
        <begin position="51"/>
        <end position="61"/>
    </location>
</feature>
<organism evidence="12 14">
    <name type="scientific">Anaerolinea thermolimosa</name>
    <dbReference type="NCBI Taxonomy" id="229919"/>
    <lineage>
        <taxon>Bacteria</taxon>
        <taxon>Bacillati</taxon>
        <taxon>Chloroflexota</taxon>
        <taxon>Anaerolineae</taxon>
        <taxon>Anaerolineales</taxon>
        <taxon>Anaerolineaceae</taxon>
        <taxon>Anaerolinea</taxon>
    </lineage>
</organism>
<gene>
    <name evidence="9" type="primary">tatA</name>
    <name evidence="11" type="ORF">ATHL_03325</name>
    <name evidence="12" type="ORF">DEQ80_05860</name>
</gene>
<dbReference type="GO" id="GO:0033281">
    <property type="term" value="C:TAT protein transport complex"/>
    <property type="evidence" value="ECO:0007669"/>
    <property type="project" value="UniProtKB-UniRule"/>
</dbReference>
<reference evidence="13" key="2">
    <citation type="submission" date="2015-07" db="EMBL/GenBank/DDBJ databases">
        <title>Draft Genome Sequences of Anaerolinea thermolimosa IMO-1, Bellilinea caldifistulae GOMI-1, Leptolinea tardivitalis YMTK-2, Levilinea saccharolytica KIBI-1,Longilinea arvoryzae KOME-1, Previously Described as Members of the Anaerolineaceae (Chloroflexi).</title>
        <authorList>
            <person name="Sekiguchi Y."/>
            <person name="Ohashi A."/>
            <person name="Matsuura N."/>
            <person name="Tourlousse M.D."/>
        </authorList>
    </citation>
    <scope>NUCLEOTIDE SEQUENCE [LARGE SCALE GENOMIC DNA]</scope>
    <source>
        <strain evidence="13">IMO-1</strain>
    </source>
</reference>
<dbReference type="Proteomes" id="UP000253922">
    <property type="component" value="Unassembled WGS sequence"/>
</dbReference>
<evidence type="ECO:0000313" key="13">
    <source>
        <dbReference type="Proteomes" id="UP000253922"/>
    </source>
</evidence>
<feature type="region of interest" description="Disordered" evidence="10">
    <location>
        <begin position="42"/>
        <end position="61"/>
    </location>
</feature>
<evidence type="ECO:0000256" key="9">
    <source>
        <dbReference type="HAMAP-Rule" id="MF_00236"/>
    </source>
</evidence>
<dbReference type="InterPro" id="IPR006312">
    <property type="entry name" value="TatA/E"/>
</dbReference>
<keyword evidence="2 9" id="KW-0813">Transport</keyword>
<evidence type="ECO:0000313" key="12">
    <source>
        <dbReference type="EMBL" id="HCE17365.1"/>
    </source>
</evidence>